<gene>
    <name evidence="9" type="ORF">AKG39_06585</name>
</gene>
<dbReference type="GO" id="GO:0003677">
    <property type="term" value="F:DNA binding"/>
    <property type="evidence" value="ECO:0007669"/>
    <property type="project" value="UniProtKB-UniRule"/>
</dbReference>
<evidence type="ECO:0000313" key="10">
    <source>
        <dbReference type="Proteomes" id="UP000036873"/>
    </source>
</evidence>
<keyword evidence="3" id="KW-0229">DNA integration</keyword>
<protein>
    <recommendedName>
        <fullName evidence="11">Integrase</fullName>
    </recommendedName>
</protein>
<keyword evidence="5" id="KW-0233">DNA recombination</keyword>
<comment type="caution">
    <text evidence="9">The sequence shown here is derived from an EMBL/GenBank/DDBJ whole genome shotgun (WGS) entry which is preliminary data.</text>
</comment>
<dbReference type="OrthoDB" id="9801717at2"/>
<dbReference type="PATRIC" id="fig|52689.4.peg.417"/>
<accession>A0A0L6U3S0</accession>
<keyword evidence="4 6" id="KW-0238">DNA-binding</keyword>
<dbReference type="PANTHER" id="PTHR30349">
    <property type="entry name" value="PHAGE INTEGRASE-RELATED"/>
    <property type="match status" value="1"/>
</dbReference>
<comment type="similarity">
    <text evidence="2">Belongs to the 'phage' integrase family.</text>
</comment>
<dbReference type="GO" id="GO:0015074">
    <property type="term" value="P:DNA integration"/>
    <property type="evidence" value="ECO:0007669"/>
    <property type="project" value="UniProtKB-KW"/>
</dbReference>
<evidence type="ECO:0008006" key="11">
    <source>
        <dbReference type="Google" id="ProtNLM"/>
    </source>
</evidence>
<dbReference type="InterPro" id="IPR050090">
    <property type="entry name" value="Tyrosine_recombinase_XerCD"/>
</dbReference>
<reference evidence="10" key="1">
    <citation type="submission" date="2015-07" db="EMBL/GenBank/DDBJ databases">
        <title>Draft genome sequence of Acetobacterium bakii DSM 8293, a potential psychrophilic chemical producer through syngas fermentation.</title>
        <authorList>
            <person name="Song Y."/>
            <person name="Hwang S."/>
            <person name="Cho B.-K."/>
        </authorList>
    </citation>
    <scope>NUCLEOTIDE SEQUENCE [LARGE SCALE GENOMIC DNA]</scope>
    <source>
        <strain evidence="10">DSM 8239</strain>
    </source>
</reference>
<evidence type="ECO:0000259" key="7">
    <source>
        <dbReference type="PROSITE" id="PS51898"/>
    </source>
</evidence>
<dbReference type="Pfam" id="PF00589">
    <property type="entry name" value="Phage_integrase"/>
    <property type="match status" value="1"/>
</dbReference>
<evidence type="ECO:0000256" key="2">
    <source>
        <dbReference type="ARBA" id="ARBA00008857"/>
    </source>
</evidence>
<organism evidence="9 10">
    <name type="scientific">Acetobacterium bakii</name>
    <dbReference type="NCBI Taxonomy" id="52689"/>
    <lineage>
        <taxon>Bacteria</taxon>
        <taxon>Bacillati</taxon>
        <taxon>Bacillota</taxon>
        <taxon>Clostridia</taxon>
        <taxon>Eubacteriales</taxon>
        <taxon>Eubacteriaceae</taxon>
        <taxon>Acetobacterium</taxon>
    </lineage>
</organism>
<keyword evidence="10" id="KW-1185">Reference proteome</keyword>
<dbReference type="SUPFAM" id="SSF56349">
    <property type="entry name" value="DNA breaking-rejoining enzymes"/>
    <property type="match status" value="1"/>
</dbReference>
<dbReference type="Proteomes" id="UP000036873">
    <property type="component" value="Unassembled WGS sequence"/>
</dbReference>
<dbReference type="InterPro" id="IPR044068">
    <property type="entry name" value="CB"/>
</dbReference>
<proteinExistence type="inferred from homology"/>
<dbReference type="PANTHER" id="PTHR30349:SF64">
    <property type="entry name" value="PROPHAGE INTEGRASE INTD-RELATED"/>
    <property type="match status" value="1"/>
</dbReference>
<dbReference type="CDD" id="cd00397">
    <property type="entry name" value="DNA_BRE_C"/>
    <property type="match status" value="1"/>
</dbReference>
<dbReference type="InterPro" id="IPR010998">
    <property type="entry name" value="Integrase_recombinase_N"/>
</dbReference>
<dbReference type="PROSITE" id="PS51898">
    <property type="entry name" value="TYR_RECOMBINASE"/>
    <property type="match status" value="1"/>
</dbReference>
<dbReference type="Gene3D" id="1.10.150.130">
    <property type="match status" value="1"/>
</dbReference>
<dbReference type="STRING" id="52689.AKG39_06585"/>
<dbReference type="Pfam" id="PF02899">
    <property type="entry name" value="Phage_int_SAM_1"/>
    <property type="match status" value="1"/>
</dbReference>
<dbReference type="Gene3D" id="1.10.443.10">
    <property type="entry name" value="Intergrase catalytic core"/>
    <property type="match status" value="1"/>
</dbReference>
<evidence type="ECO:0000259" key="8">
    <source>
        <dbReference type="PROSITE" id="PS51900"/>
    </source>
</evidence>
<dbReference type="PROSITE" id="PS51900">
    <property type="entry name" value="CB"/>
    <property type="match status" value="1"/>
</dbReference>
<evidence type="ECO:0000256" key="6">
    <source>
        <dbReference type="PROSITE-ProRule" id="PRU01248"/>
    </source>
</evidence>
<evidence type="ECO:0000256" key="3">
    <source>
        <dbReference type="ARBA" id="ARBA00022908"/>
    </source>
</evidence>
<dbReference type="AlphaFoldDB" id="A0A0L6U3S0"/>
<evidence type="ECO:0000256" key="1">
    <source>
        <dbReference type="ARBA" id="ARBA00003283"/>
    </source>
</evidence>
<dbReference type="InterPro" id="IPR002104">
    <property type="entry name" value="Integrase_catalytic"/>
</dbReference>
<feature type="domain" description="Tyr recombinase" evidence="7">
    <location>
        <begin position="162"/>
        <end position="345"/>
    </location>
</feature>
<dbReference type="EMBL" id="LGYO01000013">
    <property type="protein sequence ID" value="KNZ42425.1"/>
    <property type="molecule type" value="Genomic_DNA"/>
</dbReference>
<evidence type="ECO:0000256" key="4">
    <source>
        <dbReference type="ARBA" id="ARBA00023125"/>
    </source>
</evidence>
<evidence type="ECO:0000313" key="9">
    <source>
        <dbReference type="EMBL" id="KNZ42425.1"/>
    </source>
</evidence>
<dbReference type="InterPro" id="IPR013762">
    <property type="entry name" value="Integrase-like_cat_sf"/>
</dbReference>
<dbReference type="RefSeq" id="WP_050739586.1">
    <property type="nucleotide sequence ID" value="NZ_LGYO01000013.1"/>
</dbReference>
<dbReference type="GO" id="GO:0006310">
    <property type="term" value="P:DNA recombination"/>
    <property type="evidence" value="ECO:0007669"/>
    <property type="project" value="UniProtKB-KW"/>
</dbReference>
<feature type="domain" description="Core-binding (CB)" evidence="8">
    <location>
        <begin position="18"/>
        <end position="116"/>
    </location>
</feature>
<sequence length="361" mass="42475">MELHVIEDAEKKIVVLLNDEMRIVKPVYNYLKFQRQKDKAFNTLKANGSDLRTYWKFLAENGYEYDQITPNMIAEFIDYLRKGDSDIPSIHKESSRTNRTINRILSTVHRFYQFEADMKEIDNPILMREVNRPFNMFKSILHHAKSDNKTKQSIFKIKESQRAVRLVTDDEMELFLSHLSKRRDILLYKVLYLTGARIQEVLDLEIESVSVPDLSKPVGVFQQIKSKGKTRDLYVPMSLIADLDDFIFEERNRIDTDHSFIFVSEQKKQLGKQLTYRAAYDKLKKVQNEIGFYFNFHDLRHTFCSNLIQSGMDVSVAKIIMGHEHISTTQKYTHLSDPYIEDILSRYWQRSSLIGGGFDEE</sequence>
<dbReference type="InterPro" id="IPR011010">
    <property type="entry name" value="DNA_brk_join_enz"/>
</dbReference>
<name>A0A0L6U3S0_9FIRM</name>
<comment type="function">
    <text evidence="1">Site-specific tyrosine recombinase, which acts by catalyzing the cutting and rejoining of the recombining DNA molecules.</text>
</comment>
<dbReference type="InterPro" id="IPR004107">
    <property type="entry name" value="Integrase_SAM-like_N"/>
</dbReference>
<evidence type="ECO:0000256" key="5">
    <source>
        <dbReference type="ARBA" id="ARBA00023172"/>
    </source>
</evidence>